<accession>A0A3M7DF13</accession>
<dbReference type="PANTHER" id="PTHR41774:SF1">
    <property type="entry name" value="NGG1P INTERACTING FACTOR NIF3"/>
    <property type="match status" value="1"/>
</dbReference>
<dbReference type="Proteomes" id="UP000269276">
    <property type="component" value="Unassembled WGS sequence"/>
</dbReference>
<dbReference type="EMBL" id="QWIP01000336">
    <property type="protein sequence ID" value="RMY65835.1"/>
    <property type="molecule type" value="Genomic_DNA"/>
</dbReference>
<dbReference type="AlphaFoldDB" id="A0A3M7DF13"/>
<reference evidence="5 6" key="1">
    <citation type="journal article" date="2018" name="BMC Genomics">
        <title>Genomic evidence for intraspecific hybridization in a clonal and extremely halotolerant yeast.</title>
        <authorList>
            <person name="Gostincar C."/>
            <person name="Stajich J.E."/>
            <person name="Zupancic J."/>
            <person name="Zalar P."/>
            <person name="Gunde-Cimerman N."/>
        </authorList>
    </citation>
    <scope>NUCLEOTIDE SEQUENCE [LARGE SCALE GENOMIC DNA]</scope>
    <source>
        <strain evidence="2 6">EXF-10513</strain>
        <strain evidence="4 7">EXF-171</strain>
        <strain evidence="3 5">EXF-2682</strain>
    </source>
</reference>
<dbReference type="EMBL" id="QWIQ01000021">
    <property type="protein sequence ID" value="RMZ16099.1"/>
    <property type="molecule type" value="Genomic_DNA"/>
</dbReference>
<sequence length="146" mass="16003">MALLPLYTRHLCSVPVRLQSSIAPRFFSVRTMAMASQEQRYKLIFTTPPQNLPTIKTAVFATGAGSYPGPGGYTEVCFTMPGVGQFRPGNSANPSIGEKGKLEEVGEVRCEILCVGEGVARQAVEALKQSHPYEEPAYEVYKLENF</sequence>
<name>A0A3M7DF13_HORWE</name>
<proteinExistence type="predicted"/>
<evidence type="ECO:0000313" key="2">
    <source>
        <dbReference type="EMBL" id="RMY62911.1"/>
    </source>
</evidence>
<evidence type="ECO:0000313" key="4">
    <source>
        <dbReference type="EMBL" id="RMZ16099.1"/>
    </source>
</evidence>
<dbReference type="InterPro" id="IPR036069">
    <property type="entry name" value="DUF34/NIF3_sf"/>
</dbReference>
<dbReference type="EMBL" id="QWIO01002075">
    <property type="protein sequence ID" value="RMY62911.1"/>
    <property type="molecule type" value="Genomic_DNA"/>
</dbReference>
<dbReference type="Gene3D" id="3.30.70.120">
    <property type="match status" value="1"/>
</dbReference>
<evidence type="ECO:0000313" key="3">
    <source>
        <dbReference type="EMBL" id="RMY65835.1"/>
    </source>
</evidence>
<dbReference type="InterPro" id="IPR015867">
    <property type="entry name" value="N-reg_PII/ATP_PRibTrfase_C"/>
</dbReference>
<dbReference type="VEuPathDB" id="FungiDB:BTJ68_07428"/>
<evidence type="ECO:0000256" key="1">
    <source>
        <dbReference type="ARBA" id="ARBA00020998"/>
    </source>
</evidence>
<dbReference type="SUPFAM" id="SSF102705">
    <property type="entry name" value="NIF3 (NGG1p interacting factor 3)-like"/>
    <property type="match status" value="1"/>
</dbReference>
<comment type="caution">
    <text evidence="2">The sequence shown here is derived from an EMBL/GenBank/DDBJ whole genome shotgun (WGS) entry which is preliminary data.</text>
</comment>
<dbReference type="PANTHER" id="PTHR41774">
    <property type="match status" value="1"/>
</dbReference>
<dbReference type="Proteomes" id="UP000269539">
    <property type="component" value="Unassembled WGS sequence"/>
</dbReference>
<evidence type="ECO:0000313" key="6">
    <source>
        <dbReference type="Proteomes" id="UP000269539"/>
    </source>
</evidence>
<protein>
    <recommendedName>
        <fullName evidence="1">ATP phosphoribosyltransferase</fullName>
    </recommendedName>
</protein>
<dbReference type="OrthoDB" id="15981at2759"/>
<evidence type="ECO:0000313" key="7">
    <source>
        <dbReference type="Proteomes" id="UP000281468"/>
    </source>
</evidence>
<organism evidence="2 6">
    <name type="scientific">Hortaea werneckii</name>
    <name type="common">Black yeast</name>
    <name type="synonym">Cladosporium werneckii</name>
    <dbReference type="NCBI Taxonomy" id="91943"/>
    <lineage>
        <taxon>Eukaryota</taxon>
        <taxon>Fungi</taxon>
        <taxon>Dikarya</taxon>
        <taxon>Ascomycota</taxon>
        <taxon>Pezizomycotina</taxon>
        <taxon>Dothideomycetes</taxon>
        <taxon>Dothideomycetidae</taxon>
        <taxon>Mycosphaerellales</taxon>
        <taxon>Teratosphaeriaceae</taxon>
        <taxon>Hortaea</taxon>
    </lineage>
</organism>
<gene>
    <name evidence="4" type="ORF">D0862_01376</name>
    <name evidence="3" type="ORF">D0863_08845</name>
    <name evidence="2" type="ORF">D0864_12742</name>
</gene>
<evidence type="ECO:0000313" key="5">
    <source>
        <dbReference type="Proteomes" id="UP000269276"/>
    </source>
</evidence>
<dbReference type="Proteomes" id="UP000281468">
    <property type="component" value="Unassembled WGS sequence"/>
</dbReference>